<dbReference type="InterPro" id="IPR008407">
    <property type="entry name" value="Brnchd-chn_aa_trnsp_AzlD"/>
</dbReference>
<evidence type="ECO:0000313" key="3">
    <source>
        <dbReference type="Proteomes" id="UP000515860"/>
    </source>
</evidence>
<evidence type="ECO:0000313" key="2">
    <source>
        <dbReference type="EMBL" id="QNM09846.1"/>
    </source>
</evidence>
<dbReference type="Proteomes" id="UP000515860">
    <property type="component" value="Chromosome"/>
</dbReference>
<keyword evidence="1" id="KW-0472">Membrane</keyword>
<feature type="transmembrane region" description="Helical" evidence="1">
    <location>
        <begin position="64"/>
        <end position="84"/>
    </location>
</feature>
<organism evidence="2 3">
    <name type="scientific">Wansuia hejianensis</name>
    <dbReference type="NCBI Taxonomy" id="2763667"/>
    <lineage>
        <taxon>Bacteria</taxon>
        <taxon>Bacillati</taxon>
        <taxon>Bacillota</taxon>
        <taxon>Clostridia</taxon>
        <taxon>Lachnospirales</taxon>
        <taxon>Lachnospiraceae</taxon>
        <taxon>Wansuia</taxon>
    </lineage>
</organism>
<dbReference type="KEGG" id="whj:H9Q79_06055"/>
<proteinExistence type="predicted"/>
<sequence length="109" mass="11728">MTIPVSQSVLIIAVVAAITVFTRAVPFLFFGGKREMPPVVRAVAEKLPPAIIAILVIYCIKDALFQPGGTLLATLAALTVVAVLHLWKRNTLISIAAGTFVYMILIRVL</sequence>
<gene>
    <name evidence="2" type="ORF">H9Q79_06055</name>
</gene>
<dbReference type="AlphaFoldDB" id="A0A7G9GGB4"/>
<keyword evidence="1" id="KW-1133">Transmembrane helix</keyword>
<feature type="transmembrane region" description="Helical" evidence="1">
    <location>
        <begin position="42"/>
        <end position="58"/>
    </location>
</feature>
<dbReference type="RefSeq" id="WP_249329417.1">
    <property type="nucleotide sequence ID" value="NZ_CP060635.1"/>
</dbReference>
<protein>
    <submittedName>
        <fullName evidence="2">AzlD domain-containing protein</fullName>
    </submittedName>
</protein>
<feature type="transmembrane region" description="Helical" evidence="1">
    <location>
        <begin position="6"/>
        <end position="30"/>
    </location>
</feature>
<name>A0A7G9GGB4_9FIRM</name>
<keyword evidence="3" id="KW-1185">Reference proteome</keyword>
<accession>A0A7G9GGB4</accession>
<reference evidence="2 3" key="1">
    <citation type="submission" date="2020-08" db="EMBL/GenBank/DDBJ databases">
        <authorList>
            <person name="Liu C."/>
            <person name="Sun Q."/>
        </authorList>
    </citation>
    <scope>NUCLEOTIDE SEQUENCE [LARGE SCALE GENOMIC DNA]</scope>
    <source>
        <strain evidence="2 3">NSJ-29</strain>
    </source>
</reference>
<evidence type="ECO:0000256" key="1">
    <source>
        <dbReference type="SAM" id="Phobius"/>
    </source>
</evidence>
<feature type="transmembrane region" description="Helical" evidence="1">
    <location>
        <begin position="91"/>
        <end position="108"/>
    </location>
</feature>
<dbReference type="PIRSF" id="PIRSF003203">
    <property type="entry name" value="AzlD"/>
    <property type="match status" value="1"/>
</dbReference>
<dbReference type="EMBL" id="CP060635">
    <property type="protein sequence ID" value="QNM09846.1"/>
    <property type="molecule type" value="Genomic_DNA"/>
</dbReference>
<keyword evidence="1" id="KW-0812">Transmembrane</keyword>
<dbReference type="Pfam" id="PF05437">
    <property type="entry name" value="AzlD"/>
    <property type="match status" value="1"/>
</dbReference>